<keyword evidence="5" id="KW-1185">Reference proteome</keyword>
<gene>
    <name evidence="4" type="ORF">M0813_17559</name>
</gene>
<evidence type="ECO:0000256" key="2">
    <source>
        <dbReference type="SAM" id="MobiDB-lite"/>
    </source>
</evidence>
<dbReference type="CDD" id="cd00160">
    <property type="entry name" value="RhoGEF"/>
    <property type="match status" value="1"/>
</dbReference>
<feature type="compositionally biased region" description="Basic and acidic residues" evidence="2">
    <location>
        <begin position="538"/>
        <end position="564"/>
    </location>
</feature>
<feature type="coiled-coil region" evidence="1">
    <location>
        <begin position="677"/>
        <end position="704"/>
    </location>
</feature>
<dbReference type="SMART" id="SM00325">
    <property type="entry name" value="RhoGEF"/>
    <property type="match status" value="1"/>
</dbReference>
<feature type="compositionally biased region" description="Basic and acidic residues" evidence="2">
    <location>
        <begin position="1"/>
        <end position="17"/>
    </location>
</feature>
<keyword evidence="1" id="KW-0175">Coiled coil</keyword>
<dbReference type="PROSITE" id="PS50096">
    <property type="entry name" value="IQ"/>
    <property type="match status" value="1"/>
</dbReference>
<protein>
    <submittedName>
        <fullName evidence="4">Faciogenital dysplasia protein</fullName>
    </submittedName>
</protein>
<dbReference type="EMBL" id="JAOAOG010000110">
    <property type="protein sequence ID" value="KAJ6248590.1"/>
    <property type="molecule type" value="Genomic_DNA"/>
</dbReference>
<evidence type="ECO:0000259" key="3">
    <source>
        <dbReference type="PROSITE" id="PS50010"/>
    </source>
</evidence>
<feature type="domain" description="DH" evidence="3">
    <location>
        <begin position="66"/>
        <end position="246"/>
    </location>
</feature>
<proteinExistence type="predicted"/>
<dbReference type="PANTHER" id="PTHR12673:SF159">
    <property type="entry name" value="LD03170P"/>
    <property type="match status" value="1"/>
</dbReference>
<evidence type="ECO:0000313" key="4">
    <source>
        <dbReference type="EMBL" id="KAJ6248590.1"/>
    </source>
</evidence>
<dbReference type="InterPro" id="IPR000219">
    <property type="entry name" value="DH_dom"/>
</dbReference>
<dbReference type="Gene3D" id="1.20.900.10">
    <property type="entry name" value="Dbl homology (DH) domain"/>
    <property type="match status" value="1"/>
</dbReference>
<sequence>MNDKEKINEKQPKEETKKRKQKIKKIQTKLRVYLATKHYHKTKITTQIQKTFRRFLTEKRYPRILRRKYLIKELYETEKTYLNYLHLLSEFEKELKKEGILTRKELKILFGGLKEICEFNEIFFGELEKITSKWNLKSKIGEWFVSLIPYMGIYTPYINDYEIKAASLSKYKKQYPKFSYYVEKIKTDQRSRNLSLESMIIMPIQRLPRYVLLMESLSKVSSQEEQEKMSEAAITIKSITEKINEKKRGYEQMMAILEIDHLLTKKGQFSLVTPSRYFIDKVVVNFAKNSTFLKTILFLFNDIILIAFIENSFWSRTDFSYSLQGIMGIYRLVSINNLKEYENEYHWSLENKTRLFYFVIKKDEKNIQERLSDTKRFIHNLQMAKKNRVELINSRKQSLNPKRGISNNFELMHEKINFACLSRDDVTEKKNIRKIPCVTKKTEYLSQRIQQITIKKKQMEKFEIIPKKNVIINEINNKNLQLELNQKIINDQLRHKSKTTSKDTILIINQKKNNDGKGKEMMEKKENEEEKEEEKDEEKEKEKEMEMVEKEGKKEKEKEKEKNKNLNINNSCQLNEKEKKGGMERKIENKTETDNENVKNNRNKGFGSSFPSWEITDVSDLRENSSNNNQNIETNDWIFGEELHSDIIDKNSLNKNHSVDIKIEEKINEIAEIGINNNNESEKNENINEENNLLEENNNDIEKNWVFIPSFSFFPNNN</sequence>
<dbReference type="InterPro" id="IPR035899">
    <property type="entry name" value="DBL_dom_sf"/>
</dbReference>
<dbReference type="PROSITE" id="PS50010">
    <property type="entry name" value="DH_2"/>
    <property type="match status" value="1"/>
</dbReference>
<comment type="caution">
    <text evidence="4">The sequence shown here is derived from an EMBL/GenBank/DDBJ whole genome shotgun (WGS) entry which is preliminary data.</text>
</comment>
<evidence type="ECO:0000256" key="1">
    <source>
        <dbReference type="SAM" id="Coils"/>
    </source>
</evidence>
<dbReference type="Pfam" id="PF00621">
    <property type="entry name" value="RhoGEF"/>
    <property type="match status" value="1"/>
</dbReference>
<organism evidence="4 5">
    <name type="scientific">Anaeramoeba flamelloides</name>
    <dbReference type="NCBI Taxonomy" id="1746091"/>
    <lineage>
        <taxon>Eukaryota</taxon>
        <taxon>Metamonada</taxon>
        <taxon>Anaeramoebidae</taxon>
        <taxon>Anaeramoeba</taxon>
    </lineage>
</organism>
<name>A0ABQ8YVP5_9EUKA</name>
<dbReference type="PANTHER" id="PTHR12673">
    <property type="entry name" value="FACIOGENITAL DYSPLASIA PROTEIN"/>
    <property type="match status" value="1"/>
</dbReference>
<feature type="compositionally biased region" description="Basic and acidic residues" evidence="2">
    <location>
        <begin position="575"/>
        <end position="599"/>
    </location>
</feature>
<dbReference type="SUPFAM" id="SSF48065">
    <property type="entry name" value="DBL homology domain (DH-domain)"/>
    <property type="match status" value="1"/>
</dbReference>
<dbReference type="InterPro" id="IPR051092">
    <property type="entry name" value="FYVE_RhoGEF_PH"/>
</dbReference>
<evidence type="ECO:0000313" key="5">
    <source>
        <dbReference type="Proteomes" id="UP001150062"/>
    </source>
</evidence>
<accession>A0ABQ8YVP5</accession>
<feature type="region of interest" description="Disordered" evidence="2">
    <location>
        <begin position="496"/>
        <end position="612"/>
    </location>
</feature>
<reference evidence="4" key="1">
    <citation type="submission" date="2022-08" db="EMBL/GenBank/DDBJ databases">
        <title>Novel sulfate-reducing endosymbionts in the free-living metamonad Anaeramoeba.</title>
        <authorList>
            <person name="Jerlstrom-Hultqvist J."/>
            <person name="Cepicka I."/>
            <person name="Gallot-Lavallee L."/>
            <person name="Salas-Leiva D."/>
            <person name="Curtis B.A."/>
            <person name="Zahonova K."/>
            <person name="Pipaliya S."/>
            <person name="Dacks J."/>
            <person name="Roger A.J."/>
        </authorList>
    </citation>
    <scope>NUCLEOTIDE SEQUENCE</scope>
    <source>
        <strain evidence="4">Schooner1</strain>
    </source>
</reference>
<feature type="compositionally biased region" description="Basic and acidic residues" evidence="2">
    <location>
        <begin position="512"/>
        <end position="528"/>
    </location>
</feature>
<dbReference type="Proteomes" id="UP001150062">
    <property type="component" value="Unassembled WGS sequence"/>
</dbReference>
<feature type="region of interest" description="Disordered" evidence="2">
    <location>
        <begin position="1"/>
        <end position="21"/>
    </location>
</feature>